<evidence type="ECO:0000256" key="2">
    <source>
        <dbReference type="ARBA" id="ARBA00023157"/>
    </source>
</evidence>
<evidence type="ECO:0000313" key="7">
    <source>
        <dbReference type="Proteomes" id="UP000327000"/>
    </source>
</evidence>
<keyword evidence="3" id="KW-0378">Hydrolase</keyword>
<dbReference type="CDD" id="cd00190">
    <property type="entry name" value="Tryp_SPc"/>
    <property type="match status" value="1"/>
</dbReference>
<feature type="signal peptide" evidence="4">
    <location>
        <begin position="1"/>
        <end position="34"/>
    </location>
</feature>
<evidence type="ECO:0000313" key="6">
    <source>
        <dbReference type="EMBL" id="KAB7834536.1"/>
    </source>
</evidence>
<evidence type="ECO:0000256" key="4">
    <source>
        <dbReference type="SAM" id="SignalP"/>
    </source>
</evidence>
<comment type="caution">
    <text evidence="6">The sequence shown here is derived from an EMBL/GenBank/DDBJ whole genome shotgun (WGS) entry which is preliminary data.</text>
</comment>
<dbReference type="InterPro" id="IPR001314">
    <property type="entry name" value="Peptidase_S1A"/>
</dbReference>
<dbReference type="InterPro" id="IPR043504">
    <property type="entry name" value="Peptidase_S1_PA_chymotrypsin"/>
</dbReference>
<organism evidence="6 7">
    <name type="scientific">Streptomyces mobaraensis</name>
    <name type="common">Streptoverticillium mobaraense</name>
    <dbReference type="NCBI Taxonomy" id="35621"/>
    <lineage>
        <taxon>Bacteria</taxon>
        <taxon>Bacillati</taxon>
        <taxon>Actinomycetota</taxon>
        <taxon>Actinomycetes</taxon>
        <taxon>Kitasatosporales</taxon>
        <taxon>Streptomycetaceae</taxon>
        <taxon>Streptomyces</taxon>
    </lineage>
</organism>
<dbReference type="PROSITE" id="PS00134">
    <property type="entry name" value="TRYPSIN_HIS"/>
    <property type="match status" value="1"/>
</dbReference>
<dbReference type="InterPro" id="IPR033116">
    <property type="entry name" value="TRYPSIN_SER"/>
</dbReference>
<dbReference type="Pfam" id="PF00089">
    <property type="entry name" value="Trypsin"/>
    <property type="match status" value="1"/>
</dbReference>
<dbReference type="PROSITE" id="PS00135">
    <property type="entry name" value="TRYPSIN_SER"/>
    <property type="match status" value="1"/>
</dbReference>
<comment type="similarity">
    <text evidence="1">Belongs to the peptidase S1 family.</text>
</comment>
<dbReference type="InterPro" id="IPR009003">
    <property type="entry name" value="Peptidase_S1_PA"/>
</dbReference>
<evidence type="ECO:0000256" key="3">
    <source>
        <dbReference type="RuleBase" id="RU363034"/>
    </source>
</evidence>
<accession>A0A5N5W0C7</accession>
<evidence type="ECO:0000256" key="1">
    <source>
        <dbReference type="ARBA" id="ARBA00007664"/>
    </source>
</evidence>
<dbReference type="InterPro" id="IPR018114">
    <property type="entry name" value="TRYPSIN_HIS"/>
</dbReference>
<dbReference type="PRINTS" id="PR00722">
    <property type="entry name" value="CHYMOTRYPSIN"/>
</dbReference>
<dbReference type="EMBL" id="VOKX01000115">
    <property type="protein sequence ID" value="KAB7834536.1"/>
    <property type="molecule type" value="Genomic_DNA"/>
</dbReference>
<keyword evidence="2" id="KW-1015">Disulfide bond</keyword>
<dbReference type="InterPro" id="IPR001254">
    <property type="entry name" value="Trypsin_dom"/>
</dbReference>
<evidence type="ECO:0000259" key="5">
    <source>
        <dbReference type="PROSITE" id="PS50240"/>
    </source>
</evidence>
<dbReference type="AlphaFoldDB" id="A0A5N5W0C7"/>
<feature type="chain" id="PRO_5038647534" evidence="4">
    <location>
        <begin position="35"/>
        <end position="267"/>
    </location>
</feature>
<keyword evidence="7" id="KW-1185">Reference proteome</keyword>
<gene>
    <name evidence="6" type="ORF">FRZ00_29835</name>
</gene>
<dbReference type="OrthoDB" id="9815928at2"/>
<sequence length="267" mass="27119">MPAGAPERTSTSAHRRFAAALLAGAALVAAAGVAAPPAAAVRGGASATVGEAPFAVLIKNPDAAEGPDSTWCGGTLVAPDKVLTAAHCVSNAPRPTALTVVGGRTDRLSSAGQERRVTRATLDPKYTPDLVHDAAVLTLDRPLPYKPLRVAKDEDAALYANGRTATVYGWGHTSGDTQGRKLRKAALTLSPLAACEPFSDTTDTTLKVCGTPAKGRSDSICSGDSGGPLVADGVLIGIVSTGNKYCDATYPVSVFTKVSTVAPELGL</sequence>
<feature type="domain" description="Peptidase S1" evidence="5">
    <location>
        <begin position="41"/>
        <end position="267"/>
    </location>
</feature>
<keyword evidence="4" id="KW-0732">Signal</keyword>
<dbReference type="PANTHER" id="PTHR24276:SF98">
    <property type="entry name" value="FI18310P1-RELATED"/>
    <property type="match status" value="1"/>
</dbReference>
<dbReference type="GO" id="GO:0006508">
    <property type="term" value="P:proteolysis"/>
    <property type="evidence" value="ECO:0007669"/>
    <property type="project" value="UniProtKB-KW"/>
</dbReference>
<keyword evidence="3" id="KW-0720">Serine protease</keyword>
<proteinExistence type="inferred from homology"/>
<dbReference type="Gene3D" id="2.40.10.10">
    <property type="entry name" value="Trypsin-like serine proteases"/>
    <property type="match status" value="1"/>
</dbReference>
<protein>
    <submittedName>
        <fullName evidence="6">Serine protease</fullName>
    </submittedName>
</protein>
<dbReference type="SUPFAM" id="SSF50494">
    <property type="entry name" value="Trypsin-like serine proteases"/>
    <property type="match status" value="1"/>
</dbReference>
<dbReference type="SMART" id="SM00020">
    <property type="entry name" value="Tryp_SPc"/>
    <property type="match status" value="1"/>
</dbReference>
<dbReference type="GO" id="GO:0004252">
    <property type="term" value="F:serine-type endopeptidase activity"/>
    <property type="evidence" value="ECO:0007669"/>
    <property type="project" value="InterPro"/>
</dbReference>
<dbReference type="PROSITE" id="PS50240">
    <property type="entry name" value="TRYPSIN_DOM"/>
    <property type="match status" value="1"/>
</dbReference>
<dbReference type="Proteomes" id="UP000327000">
    <property type="component" value="Unassembled WGS sequence"/>
</dbReference>
<name>A0A5N5W0C7_STRMB</name>
<dbReference type="RefSeq" id="WP_152265629.1">
    <property type="nucleotide sequence ID" value="NZ_VOKX01000115.1"/>
</dbReference>
<dbReference type="InterPro" id="IPR050430">
    <property type="entry name" value="Peptidase_S1"/>
</dbReference>
<reference evidence="6 7" key="1">
    <citation type="journal article" date="2019" name="Microb. Cell Fact.">
        <title>Exploring novel herbicidin analogues by transcriptional regulator overexpression and MS/MS molecular networking.</title>
        <authorList>
            <person name="Shi Y."/>
            <person name="Gu R."/>
            <person name="Li Y."/>
            <person name="Wang X."/>
            <person name="Ren W."/>
            <person name="Li X."/>
            <person name="Wang L."/>
            <person name="Xie Y."/>
            <person name="Hong B."/>
        </authorList>
    </citation>
    <scope>NUCLEOTIDE SEQUENCE [LARGE SCALE GENOMIC DNA]</scope>
    <source>
        <strain evidence="6 7">US-43</strain>
    </source>
</reference>
<dbReference type="PANTHER" id="PTHR24276">
    <property type="entry name" value="POLYSERASE-RELATED"/>
    <property type="match status" value="1"/>
</dbReference>
<keyword evidence="3 6" id="KW-0645">Protease</keyword>